<sequence>MDRASSNADRCRSMTRNLSSRYSRITRDLQRVQVGGGVLANDIGSYAGEHLRGIDAAVGASSRLAMAVATASVGLTIAPTAMPPASPPR</sequence>
<accession>A0A8J3LAT4</accession>
<evidence type="ECO:0000313" key="1">
    <source>
        <dbReference type="EMBL" id="GIG14939.1"/>
    </source>
</evidence>
<dbReference type="AlphaFoldDB" id="A0A8J3LAT4"/>
<organism evidence="1 2">
    <name type="scientific">Catellatospora methionotrophica</name>
    <dbReference type="NCBI Taxonomy" id="121620"/>
    <lineage>
        <taxon>Bacteria</taxon>
        <taxon>Bacillati</taxon>
        <taxon>Actinomycetota</taxon>
        <taxon>Actinomycetes</taxon>
        <taxon>Micromonosporales</taxon>
        <taxon>Micromonosporaceae</taxon>
        <taxon>Catellatospora</taxon>
    </lineage>
</organism>
<proteinExistence type="predicted"/>
<gene>
    <name evidence="1" type="ORF">Cme02nite_32710</name>
</gene>
<protein>
    <submittedName>
        <fullName evidence="1">Uncharacterized protein</fullName>
    </submittedName>
</protein>
<evidence type="ECO:0000313" key="2">
    <source>
        <dbReference type="Proteomes" id="UP000660339"/>
    </source>
</evidence>
<dbReference type="EMBL" id="BONJ01000017">
    <property type="protein sequence ID" value="GIG14939.1"/>
    <property type="molecule type" value="Genomic_DNA"/>
</dbReference>
<dbReference type="Proteomes" id="UP000660339">
    <property type="component" value="Unassembled WGS sequence"/>
</dbReference>
<keyword evidence="2" id="KW-1185">Reference proteome</keyword>
<name>A0A8J3LAT4_9ACTN</name>
<comment type="caution">
    <text evidence="1">The sequence shown here is derived from an EMBL/GenBank/DDBJ whole genome shotgun (WGS) entry which is preliminary data.</text>
</comment>
<reference evidence="1" key="1">
    <citation type="submission" date="2021-01" db="EMBL/GenBank/DDBJ databases">
        <title>Whole genome shotgun sequence of Catellatospora methionotrophica NBRC 14553.</title>
        <authorList>
            <person name="Komaki H."/>
            <person name="Tamura T."/>
        </authorList>
    </citation>
    <scope>NUCLEOTIDE SEQUENCE</scope>
    <source>
        <strain evidence="1">NBRC 14553</strain>
    </source>
</reference>